<dbReference type="WBParaSite" id="TREG1_47560.1">
    <property type="protein sequence ID" value="TREG1_47560.1"/>
    <property type="gene ID" value="TREG1_47560"/>
</dbReference>
<dbReference type="PIRSF" id="PIRSF010044">
    <property type="entry name" value="UCP010044"/>
    <property type="match status" value="1"/>
</dbReference>
<dbReference type="SUPFAM" id="SSF159659">
    <property type="entry name" value="Cgl1923-like"/>
    <property type="match status" value="1"/>
</dbReference>
<evidence type="ECO:0000256" key="4">
    <source>
        <dbReference type="PIRNR" id="PIRNR010044"/>
    </source>
</evidence>
<dbReference type="GO" id="GO:0005634">
    <property type="term" value="C:nucleus"/>
    <property type="evidence" value="ECO:0007669"/>
    <property type="project" value="TreeGrafter"/>
</dbReference>
<dbReference type="PANTHER" id="PTHR12970">
    <property type="entry name" value="PROTEASOME ASSEMBLY CHAPERONE 2"/>
    <property type="match status" value="1"/>
</dbReference>
<evidence type="ECO:0000256" key="3">
    <source>
        <dbReference type="ARBA" id="ARBA00025745"/>
    </source>
</evidence>
<evidence type="ECO:0000256" key="2">
    <source>
        <dbReference type="ARBA" id="ARBA00023186"/>
    </source>
</evidence>
<dbReference type="InterPro" id="IPR016562">
    <property type="entry name" value="Proteasome_assmbl_chp_2_euk"/>
</dbReference>
<dbReference type="GO" id="GO:0043248">
    <property type="term" value="P:proteasome assembly"/>
    <property type="evidence" value="ECO:0007669"/>
    <property type="project" value="TreeGrafter"/>
</dbReference>
<comment type="function">
    <text evidence="4">Chaperone protein which promotes assembly of the 20S proteasome as part of a heterodimer with PSMG1.</text>
</comment>
<sequence length="266" mass="29553">MSSLCMFSQPSVDCDQFSSYTLVLACVGVGNVAQLSCDLLIHNLKCDFVSSLNFKYCPSVIGLDFNGHINSESNLMTSSELYANPTLKLAVLQVRAPPFSGCKWKYVKELILFLKSVKFKTVVLLSSSFATVLKDKELSAAPLQYTVSTSFSATDRKTLEELGWHPLRIHDEQLDYELSTVSHLPGCGVANSLFEKLNKCCDTPVCLLNFFTSEGDNSGDALYVVCYLDNWLQLTAQLSGNKTSFRWTPPPSWNFLFGDDPINALY</sequence>
<dbReference type="Gene3D" id="3.40.50.10900">
    <property type="entry name" value="PAC-like subunit"/>
    <property type="match status" value="2"/>
</dbReference>
<dbReference type="GO" id="GO:0005829">
    <property type="term" value="C:cytosol"/>
    <property type="evidence" value="ECO:0007669"/>
    <property type="project" value="TreeGrafter"/>
</dbReference>
<proteinExistence type="inferred from homology"/>
<evidence type="ECO:0000313" key="6">
    <source>
        <dbReference type="WBParaSite" id="TREG1_47560.1"/>
    </source>
</evidence>
<dbReference type="InterPro" id="IPR019151">
    <property type="entry name" value="Proteasome_assmbl_chaperone_2"/>
</dbReference>
<organism evidence="5 6">
    <name type="scientific">Trichobilharzia regenti</name>
    <name type="common">Nasal bird schistosome</name>
    <dbReference type="NCBI Taxonomy" id="157069"/>
    <lineage>
        <taxon>Eukaryota</taxon>
        <taxon>Metazoa</taxon>
        <taxon>Spiralia</taxon>
        <taxon>Lophotrochozoa</taxon>
        <taxon>Platyhelminthes</taxon>
        <taxon>Trematoda</taxon>
        <taxon>Digenea</taxon>
        <taxon>Strigeidida</taxon>
        <taxon>Schistosomatoidea</taxon>
        <taxon>Schistosomatidae</taxon>
        <taxon>Trichobilharzia</taxon>
    </lineage>
</organism>
<reference evidence="5" key="1">
    <citation type="submission" date="2022-06" db="EMBL/GenBank/DDBJ databases">
        <authorList>
            <person name="Berger JAMES D."/>
            <person name="Berger JAMES D."/>
        </authorList>
    </citation>
    <scope>NUCLEOTIDE SEQUENCE [LARGE SCALE GENOMIC DNA]</scope>
</reference>
<keyword evidence="2 4" id="KW-0143">Chaperone</keyword>
<dbReference type="Pfam" id="PF09754">
    <property type="entry name" value="PAC2"/>
    <property type="match status" value="1"/>
</dbReference>
<comment type="similarity">
    <text evidence="3 4">Belongs to the PSMG2 family.</text>
</comment>
<protein>
    <recommendedName>
        <fullName evidence="1 4">Proteasome assembly chaperone 2</fullName>
    </recommendedName>
</protein>
<comment type="subunit">
    <text evidence="4">Forms a heterodimer with PSMG1.</text>
</comment>
<accession>A0AA85JY29</accession>
<keyword evidence="5" id="KW-1185">Reference proteome</keyword>
<name>A0AA85JY29_TRIRE</name>
<dbReference type="InterPro" id="IPR038389">
    <property type="entry name" value="PSMG2_sf"/>
</dbReference>
<dbReference type="AlphaFoldDB" id="A0AA85JY29"/>
<dbReference type="PANTHER" id="PTHR12970:SF1">
    <property type="entry name" value="PROTEASOME ASSEMBLY CHAPERONE 2"/>
    <property type="match status" value="1"/>
</dbReference>
<reference evidence="6" key="2">
    <citation type="submission" date="2023-11" db="UniProtKB">
        <authorList>
            <consortium name="WormBaseParasite"/>
        </authorList>
    </citation>
    <scope>IDENTIFICATION</scope>
</reference>
<evidence type="ECO:0000256" key="1">
    <source>
        <dbReference type="ARBA" id="ARBA00019186"/>
    </source>
</evidence>
<dbReference type="Proteomes" id="UP000050795">
    <property type="component" value="Unassembled WGS sequence"/>
</dbReference>
<evidence type="ECO:0000313" key="5">
    <source>
        <dbReference type="Proteomes" id="UP000050795"/>
    </source>
</evidence>